<accession>A0AAD8SXK7</accession>
<dbReference type="AlphaFoldDB" id="A0AAD8SXK7"/>
<evidence type="ECO:0000313" key="4">
    <source>
        <dbReference type="Proteomes" id="UP001231189"/>
    </source>
</evidence>
<feature type="region of interest" description="Disordered" evidence="2">
    <location>
        <begin position="1"/>
        <end position="42"/>
    </location>
</feature>
<comment type="caution">
    <text evidence="3">The sequence shown here is derived from an EMBL/GenBank/DDBJ whole genome shotgun (WGS) entry which is preliminary data.</text>
</comment>
<name>A0AAD8SXK7_LOLMU</name>
<dbReference type="EMBL" id="JAUUTY010000003">
    <property type="protein sequence ID" value="KAK1665914.1"/>
    <property type="molecule type" value="Genomic_DNA"/>
</dbReference>
<dbReference type="Proteomes" id="UP001231189">
    <property type="component" value="Unassembled WGS sequence"/>
</dbReference>
<protein>
    <submittedName>
        <fullName evidence="3">Uncharacterized protein</fullName>
    </submittedName>
</protein>
<organism evidence="3 4">
    <name type="scientific">Lolium multiflorum</name>
    <name type="common">Italian ryegrass</name>
    <name type="synonym">Lolium perenne subsp. multiflorum</name>
    <dbReference type="NCBI Taxonomy" id="4521"/>
    <lineage>
        <taxon>Eukaryota</taxon>
        <taxon>Viridiplantae</taxon>
        <taxon>Streptophyta</taxon>
        <taxon>Embryophyta</taxon>
        <taxon>Tracheophyta</taxon>
        <taxon>Spermatophyta</taxon>
        <taxon>Magnoliopsida</taxon>
        <taxon>Liliopsida</taxon>
        <taxon>Poales</taxon>
        <taxon>Poaceae</taxon>
        <taxon>BOP clade</taxon>
        <taxon>Pooideae</taxon>
        <taxon>Poodae</taxon>
        <taxon>Poeae</taxon>
        <taxon>Poeae Chloroplast Group 2 (Poeae type)</taxon>
        <taxon>Loliodinae</taxon>
        <taxon>Loliinae</taxon>
        <taxon>Lolium</taxon>
    </lineage>
</organism>
<evidence type="ECO:0000313" key="3">
    <source>
        <dbReference type="EMBL" id="KAK1665914.1"/>
    </source>
</evidence>
<proteinExistence type="predicted"/>
<gene>
    <name evidence="3" type="ORF">QYE76_054073</name>
</gene>
<feature type="coiled-coil region" evidence="1">
    <location>
        <begin position="79"/>
        <end position="120"/>
    </location>
</feature>
<sequence>MRRRKINKDLMTTAESSPRGRDDNDADAVASPAPSRETSAPQPIFATVDVVADFADQFTRLESENVQLRKAVKTSADQVLEANRLAAEAQRKNICLKDELKKLKKKMKDEQEARHKAFVEADEKEGSLRESIGNLLCTADMPVDRTNKLRVDSMSDALIFATESSKQIQDLLAKTKGALSRLFSIMFPKLDQNKTLGEMADIFFIDSLEAIESASTSTRRIRRPANPPVGGCLAWSSARCSLQIPCQPPASTTPAGEPQPAPPRVRTVLRAPIPPPTAPIRSAVMPQLLRSLRGGLIPGGELVSWLGTGGDDDLKKGRSGEHVGMRLTLVPWDTVRKCAITTRSLYAADALHCSWTLLSSLGTGVAKGLEEVLLCDVGPDLLSLETWALTD</sequence>
<keyword evidence="1" id="KW-0175">Coiled coil</keyword>
<keyword evidence="4" id="KW-1185">Reference proteome</keyword>
<evidence type="ECO:0000256" key="1">
    <source>
        <dbReference type="SAM" id="Coils"/>
    </source>
</evidence>
<reference evidence="3" key="1">
    <citation type="submission" date="2023-07" db="EMBL/GenBank/DDBJ databases">
        <title>A chromosome-level genome assembly of Lolium multiflorum.</title>
        <authorList>
            <person name="Chen Y."/>
            <person name="Copetti D."/>
            <person name="Kolliker R."/>
            <person name="Studer B."/>
        </authorList>
    </citation>
    <scope>NUCLEOTIDE SEQUENCE</scope>
    <source>
        <strain evidence="3">02402/16</strain>
        <tissue evidence="3">Leaf</tissue>
    </source>
</reference>
<evidence type="ECO:0000256" key="2">
    <source>
        <dbReference type="SAM" id="MobiDB-lite"/>
    </source>
</evidence>